<proteinExistence type="predicted"/>
<sequence length="1230" mass="126991">MNASATTTSTLAYRTCPASPATTCSPGVSAPSLSPFLATQLPCTDHPTTTTTTTAATEATHRDRNTNAAIPNGNSNSDSEYLFIDNHDGTAYLADASLQLDGSYVLGETILLARSEAASPNSTSMRQRTNGAVSPVVVLQTADRLPPQHRREQFAHRPLRGTTLQPAAATAGAARAAAPFTSPTPRPLAGSPTPMSFNDSFASPVAPSVARVLVRRSPAPERAVSVEEDAHHHPLGASCVLGSTFNHSFRFDQTLLVPLDDTLRSSLAAPASPSVAADRHGGPAPSIYRSNDTDAPRWDSGASPLVMMPASPAASVVVYRSARSPALPMASSASRASPTPHAPSVTRQIASQQARATRDTRPSRPEQDIVYLVPPGAATAIVTPEDITQQGWIPVQVVDVLPASKGGSAPNSSSSSGYARNGGGNPPVMIEGRMVSPVPKDPAMQNEPAEEEEVVREQSLSRLSYGRTDERPANGTLRNASFSFASTLSASTLDCINRRLSYSLSDWASVRQRFGHSMSAGDPGSVSGVVMPPATPLTFSVIGGEGQQQQQQTTPTTASANVHMDCHCNAGVRLGGGGAVRDRVEGTWLEDGHDDGGSPVPLPPPGTPEPPQREQSPSRCTTTDAAPTTTHDTAETWTAAAAAESHLANSLLTSMSYQRPSTITTSDEYPGDYSMSLPLTSSASQSLGLNGGRARYSNAESLSLLHFPLQHQALRAPHPRRVSGATALSQAASSFSFQLLGEQSDQQGAGLSSNTNTNSNSAAAAAAAAAATSFRTTYCTNPGSVAVTSLNPSVSGAGLPLSRGALGASVGARSTATGVGGATSRFPSHTQHYAAAAAERRRAGPTGTGAHVNAASLSTDSFAGRSGAVNRNVAQHHPYLSVQQRQQQQLARRVVAAGGGGNGGGLRRAAKARLVPDTSAFLPWSPLTITPEGSLNLPRNDADVAAAMTDACGLPMNLVPYSSSAETSTRTTTTTTTRTTTTTSGGESRSAQAVAQQLLDNRGGNEAVELSPEALRALNAAVAAVTRAADESSSISEAFVKEDGTLNKDAFVSSFLQHAASQAATSVGDTSVNAASTMTTTTTTTASGGEKSLAVSRASMTASEVHLPDHSRRYDFQFMTLMEATMNHFQGSVSAVSALEPEPQAPAPAAPTAAAALSATHVAPAGGEKENGNAVRTSAARKSESIDAVRPAGLRAGSLTNAARPSFKTRSPSHHTTAEDPTATTKNATA</sequence>
<feature type="compositionally biased region" description="Low complexity" evidence="1">
    <location>
        <begin position="48"/>
        <end position="58"/>
    </location>
</feature>
<dbReference type="RefSeq" id="XP_015654578.1">
    <property type="nucleotide sequence ID" value="XM_015806707.1"/>
</dbReference>
<feature type="region of interest" description="Disordered" evidence="1">
    <location>
        <begin position="1163"/>
        <end position="1230"/>
    </location>
</feature>
<feature type="region of interest" description="Disordered" evidence="1">
    <location>
        <begin position="269"/>
        <end position="300"/>
    </location>
</feature>
<feature type="region of interest" description="Disordered" evidence="1">
    <location>
        <begin position="963"/>
        <end position="991"/>
    </location>
</feature>
<keyword evidence="3" id="KW-1185">Reference proteome</keyword>
<feature type="region of interest" description="Disordered" evidence="1">
    <location>
        <begin position="404"/>
        <end position="476"/>
    </location>
</feature>
<gene>
    <name evidence="2" type="ORF">ABB37_07906</name>
</gene>
<dbReference type="AlphaFoldDB" id="A0A0M9FUD7"/>
<dbReference type="GeneID" id="26908191"/>
<feature type="region of interest" description="Disordered" evidence="1">
    <location>
        <begin position="44"/>
        <end position="78"/>
    </location>
</feature>
<dbReference type="Proteomes" id="UP000037923">
    <property type="component" value="Unassembled WGS sequence"/>
</dbReference>
<dbReference type="OMA" id="RWEACAS"/>
<feature type="compositionally biased region" description="Low complexity" evidence="1">
    <location>
        <begin position="621"/>
        <end position="630"/>
    </location>
</feature>
<evidence type="ECO:0000313" key="2">
    <source>
        <dbReference type="EMBL" id="KPA76139.1"/>
    </source>
</evidence>
<name>A0A0M9FUD7_LEPPY</name>
<evidence type="ECO:0000256" key="1">
    <source>
        <dbReference type="SAM" id="MobiDB-lite"/>
    </source>
</evidence>
<evidence type="ECO:0000313" key="3">
    <source>
        <dbReference type="Proteomes" id="UP000037923"/>
    </source>
</evidence>
<feature type="compositionally biased region" description="Pro residues" evidence="1">
    <location>
        <begin position="600"/>
        <end position="610"/>
    </location>
</feature>
<feature type="compositionally biased region" description="Basic and acidic residues" evidence="1">
    <location>
        <begin position="356"/>
        <end position="367"/>
    </location>
</feature>
<feature type="region of interest" description="Disordered" evidence="1">
    <location>
        <begin position="329"/>
        <end position="370"/>
    </location>
</feature>
<protein>
    <submittedName>
        <fullName evidence="2">Uncharacterized protein</fullName>
    </submittedName>
</protein>
<dbReference type="EMBL" id="LGTL01000021">
    <property type="protein sequence ID" value="KPA76139.1"/>
    <property type="molecule type" value="Genomic_DNA"/>
</dbReference>
<feature type="compositionally biased region" description="Polar residues" evidence="1">
    <location>
        <begin position="345"/>
        <end position="355"/>
    </location>
</feature>
<dbReference type="OrthoDB" id="266697at2759"/>
<accession>A0A0M9FUD7</accession>
<feature type="compositionally biased region" description="Polar residues" evidence="1">
    <location>
        <begin position="66"/>
        <end position="78"/>
    </location>
</feature>
<feature type="region of interest" description="Disordered" evidence="1">
    <location>
        <begin position="588"/>
        <end position="630"/>
    </location>
</feature>
<dbReference type="VEuPathDB" id="TriTrypDB:LpyrH10_21_0420"/>
<organism evidence="2 3">
    <name type="scientific">Leptomonas pyrrhocoris</name>
    <name type="common">Firebug parasite</name>
    <dbReference type="NCBI Taxonomy" id="157538"/>
    <lineage>
        <taxon>Eukaryota</taxon>
        <taxon>Discoba</taxon>
        <taxon>Euglenozoa</taxon>
        <taxon>Kinetoplastea</taxon>
        <taxon>Metakinetoplastina</taxon>
        <taxon>Trypanosomatida</taxon>
        <taxon>Trypanosomatidae</taxon>
        <taxon>Leishmaniinae</taxon>
        <taxon>Leptomonas</taxon>
    </lineage>
</organism>
<feature type="compositionally biased region" description="Low complexity" evidence="1">
    <location>
        <begin position="404"/>
        <end position="419"/>
    </location>
</feature>
<comment type="caution">
    <text evidence="2">The sequence shown here is derived from an EMBL/GenBank/DDBJ whole genome shotgun (WGS) entry which is preliminary data.</text>
</comment>
<reference evidence="2 3" key="1">
    <citation type="submission" date="2015-07" db="EMBL/GenBank/DDBJ databases">
        <title>High-quality genome of monoxenous trypanosomatid Leptomonas pyrrhocoris.</title>
        <authorList>
            <person name="Flegontov P."/>
            <person name="Butenko A."/>
            <person name="Firsov S."/>
            <person name="Vlcek C."/>
            <person name="Logacheva M.D."/>
            <person name="Field M."/>
            <person name="Filatov D."/>
            <person name="Flegontova O."/>
            <person name="Gerasimov E."/>
            <person name="Jackson A.P."/>
            <person name="Kelly S."/>
            <person name="Opperdoes F."/>
            <person name="O'Reilly A."/>
            <person name="Votypka J."/>
            <person name="Yurchenko V."/>
            <person name="Lukes J."/>
        </authorList>
    </citation>
    <scope>NUCLEOTIDE SEQUENCE [LARGE SCALE GENOMIC DNA]</scope>
    <source>
        <strain evidence="2">H10</strain>
    </source>
</reference>